<evidence type="ECO:0000313" key="7">
    <source>
        <dbReference type="Proteomes" id="UP001157034"/>
    </source>
</evidence>
<dbReference type="HAMAP" id="MF_00299">
    <property type="entry name" value="KptA"/>
    <property type="match status" value="1"/>
</dbReference>
<sequence>MDLDMSVDLVRLSKTVSHALRHEPEAYGIALDANGWAGVDELLAAIGRAVPKLAGATEADLRQILATSDKQRFEIADGRVRARYGHSLVQQIEHPETESVPAVLYHGTPVQSAEVVARDGLRPMARQRVHLSGTVELAARVGARRGRPVVFAIDTARARAEGVRFSRVDDDVFLADRIPGALRRIEG</sequence>
<evidence type="ECO:0000256" key="5">
    <source>
        <dbReference type="HAMAP-Rule" id="MF_00299"/>
    </source>
</evidence>
<dbReference type="Gene3D" id="3.20.170.30">
    <property type="match status" value="1"/>
</dbReference>
<comment type="caution">
    <text evidence="6">The sequence shown here is derived from an EMBL/GenBank/DDBJ whole genome shotgun (WGS) entry which is preliminary data.</text>
</comment>
<dbReference type="InterPro" id="IPR002745">
    <property type="entry name" value="Ptrans_KptA/Tpt1"/>
</dbReference>
<dbReference type="Pfam" id="PF01885">
    <property type="entry name" value="PTS_2-RNA"/>
    <property type="match status" value="1"/>
</dbReference>
<keyword evidence="2 5" id="KW-0808">Transferase</keyword>
<gene>
    <name evidence="5 6" type="primary">kptA</name>
    <name evidence="6" type="ORF">GCM10025881_07410</name>
</gene>
<dbReference type="InterPro" id="IPR042081">
    <property type="entry name" value="RNA_2'-PTrans_C"/>
</dbReference>
<dbReference type="Gene3D" id="1.10.10.970">
    <property type="entry name" value="RNA 2'-phosphotransferase, Tpt1/KptA family, N-terminal domain"/>
    <property type="match status" value="1"/>
</dbReference>
<evidence type="ECO:0000256" key="3">
    <source>
        <dbReference type="ARBA" id="ARBA00023027"/>
    </source>
</evidence>
<dbReference type="Proteomes" id="UP001157034">
    <property type="component" value="Unassembled WGS sequence"/>
</dbReference>
<name>A0ABQ6K4Y1_9MICO</name>
<dbReference type="EMBL" id="BSVB01000001">
    <property type="protein sequence ID" value="GMA93917.1"/>
    <property type="molecule type" value="Genomic_DNA"/>
</dbReference>
<dbReference type="PANTHER" id="PTHR12684:SF2">
    <property type="entry name" value="TRNA 2'-PHOSPHOTRANSFERASE 1"/>
    <property type="match status" value="1"/>
</dbReference>
<protein>
    <recommendedName>
        <fullName evidence="5">Probable RNA 2'-phosphotransferase</fullName>
        <ecNumber evidence="5">2.7.1.-</ecNumber>
    </recommendedName>
</protein>
<reference evidence="7" key="1">
    <citation type="journal article" date="2019" name="Int. J. Syst. Evol. Microbiol.">
        <title>The Global Catalogue of Microorganisms (GCM) 10K type strain sequencing project: providing services to taxonomists for standard genome sequencing and annotation.</title>
        <authorList>
            <consortium name="The Broad Institute Genomics Platform"/>
            <consortium name="The Broad Institute Genome Sequencing Center for Infectious Disease"/>
            <person name="Wu L."/>
            <person name="Ma J."/>
        </authorList>
    </citation>
    <scope>NUCLEOTIDE SEQUENCE [LARGE SCALE GENOMIC DNA]</scope>
    <source>
        <strain evidence="7">NBRC 108894</strain>
    </source>
</reference>
<accession>A0ABQ6K4Y1</accession>
<keyword evidence="3 5" id="KW-0520">NAD</keyword>
<dbReference type="SUPFAM" id="SSF56399">
    <property type="entry name" value="ADP-ribosylation"/>
    <property type="match status" value="1"/>
</dbReference>
<dbReference type="EC" id="2.7.1.-" evidence="5"/>
<comment type="similarity">
    <text evidence="1 5">Belongs to the KptA/TPT1 family.</text>
</comment>
<dbReference type="InterPro" id="IPR042080">
    <property type="entry name" value="RNA_2'-PTrans_N"/>
</dbReference>
<proteinExistence type="inferred from homology"/>
<dbReference type="InterPro" id="IPR022928">
    <property type="entry name" value="RNA_2'-PTrans_KptA"/>
</dbReference>
<comment type="function">
    <text evidence="4 5">Removes the 2'-phosphate from RNA via an intermediate in which the phosphate is ADP-ribosylated by NAD followed by a presumed transesterification to release the RNA and generate ADP-ribose 1''-2''-cyclic phosphate (APPR&gt;P). May function as an ADP-ribosylase.</text>
</comment>
<evidence type="ECO:0000256" key="1">
    <source>
        <dbReference type="ARBA" id="ARBA00009836"/>
    </source>
</evidence>
<evidence type="ECO:0000256" key="2">
    <source>
        <dbReference type="ARBA" id="ARBA00022679"/>
    </source>
</evidence>
<evidence type="ECO:0000313" key="6">
    <source>
        <dbReference type="EMBL" id="GMA93917.1"/>
    </source>
</evidence>
<dbReference type="PANTHER" id="PTHR12684">
    <property type="entry name" value="PUTATIVE PHOSPHOTRANSFERASE"/>
    <property type="match status" value="1"/>
</dbReference>
<keyword evidence="7" id="KW-1185">Reference proteome</keyword>
<organism evidence="6 7">
    <name type="scientific">Pseudolysinimonas kribbensis</name>
    <dbReference type="NCBI Taxonomy" id="433641"/>
    <lineage>
        <taxon>Bacteria</taxon>
        <taxon>Bacillati</taxon>
        <taxon>Actinomycetota</taxon>
        <taxon>Actinomycetes</taxon>
        <taxon>Micrococcales</taxon>
        <taxon>Microbacteriaceae</taxon>
        <taxon>Pseudolysinimonas</taxon>
    </lineage>
</organism>
<evidence type="ECO:0000256" key="4">
    <source>
        <dbReference type="ARBA" id="ARBA00025212"/>
    </source>
</evidence>